<keyword evidence="5" id="KW-1133">Transmembrane helix</keyword>
<name>A0A5B7Y0K7_LEVBR</name>
<dbReference type="GO" id="GO:0022857">
    <property type="term" value="F:transmembrane transporter activity"/>
    <property type="evidence" value="ECO:0007669"/>
    <property type="project" value="InterPro"/>
</dbReference>
<dbReference type="InterPro" id="IPR036259">
    <property type="entry name" value="MFS_trans_sf"/>
</dbReference>
<dbReference type="AlphaFoldDB" id="A0A5B7Y0K7"/>
<dbReference type="EMBL" id="CP031198">
    <property type="protein sequence ID" value="QCZ53330.1"/>
    <property type="molecule type" value="Genomic_DNA"/>
</dbReference>
<dbReference type="Gene3D" id="1.20.1250.20">
    <property type="entry name" value="MFS general substrate transporter like domains"/>
    <property type="match status" value="1"/>
</dbReference>
<dbReference type="PANTHER" id="PTHR42718:SF24">
    <property type="entry name" value="MAJOR FACILITATOR SUPERFAMILY (MFS) PROFILE DOMAIN-CONTAINING PROTEIN"/>
    <property type="match status" value="1"/>
</dbReference>
<evidence type="ECO:0000256" key="5">
    <source>
        <dbReference type="ARBA" id="ARBA00022989"/>
    </source>
</evidence>
<protein>
    <submittedName>
        <fullName evidence="7">MFS family major facilitator transporter</fullName>
    </submittedName>
</protein>
<dbReference type="Gene3D" id="1.20.1720.10">
    <property type="entry name" value="Multidrug resistance protein D"/>
    <property type="match status" value="1"/>
</dbReference>
<dbReference type="GO" id="GO:0005886">
    <property type="term" value="C:plasma membrane"/>
    <property type="evidence" value="ECO:0007669"/>
    <property type="project" value="UniProtKB-SubCell"/>
</dbReference>
<keyword evidence="4" id="KW-0812">Transmembrane</keyword>
<proteinExistence type="predicted"/>
<evidence type="ECO:0000256" key="3">
    <source>
        <dbReference type="ARBA" id="ARBA00022475"/>
    </source>
</evidence>
<keyword evidence="6" id="KW-0472">Membrane</keyword>
<gene>
    <name evidence="7" type="ORF">UCCLBBS449_1385</name>
</gene>
<evidence type="ECO:0000256" key="6">
    <source>
        <dbReference type="ARBA" id="ARBA00023136"/>
    </source>
</evidence>
<dbReference type="Proteomes" id="UP000307074">
    <property type="component" value="Chromosome"/>
</dbReference>
<dbReference type="PANTHER" id="PTHR42718">
    <property type="entry name" value="MAJOR FACILITATOR SUPERFAMILY MULTIDRUG TRANSPORTER MFSC"/>
    <property type="match status" value="1"/>
</dbReference>
<evidence type="ECO:0000313" key="7">
    <source>
        <dbReference type="EMBL" id="QCZ53330.1"/>
    </source>
</evidence>
<evidence type="ECO:0000313" key="8">
    <source>
        <dbReference type="Proteomes" id="UP000307074"/>
    </source>
</evidence>
<keyword evidence="3" id="KW-1003">Cell membrane</keyword>
<evidence type="ECO:0000256" key="4">
    <source>
        <dbReference type="ARBA" id="ARBA00022692"/>
    </source>
</evidence>
<dbReference type="NCBIfam" id="TIGR00711">
    <property type="entry name" value="efflux_EmrB"/>
    <property type="match status" value="1"/>
</dbReference>
<dbReference type="CDD" id="cd17503">
    <property type="entry name" value="MFS_LmrB_MDR_like"/>
    <property type="match status" value="1"/>
</dbReference>
<dbReference type="PROSITE" id="PS50850">
    <property type="entry name" value="MFS"/>
    <property type="match status" value="1"/>
</dbReference>
<dbReference type="Pfam" id="PF07690">
    <property type="entry name" value="MFS_1"/>
    <property type="match status" value="1"/>
</dbReference>
<reference evidence="7 8" key="1">
    <citation type="submission" date="2018-07" db="EMBL/GenBank/DDBJ databases">
        <authorList>
            <person name="Feyereisen M."/>
        </authorList>
    </citation>
    <scope>NUCLEOTIDE SEQUENCE [LARGE SCALE GENOMIC DNA]</scope>
    <source>
        <strain evidence="7 8">UCCLBBS449</strain>
    </source>
</reference>
<dbReference type="PRINTS" id="PR01036">
    <property type="entry name" value="TCRTETB"/>
</dbReference>
<accession>A0A5B7Y0K7</accession>
<sequence length="479" mass="51390">MTTDITGKPYNRAMMVTILLIGTFLNVLNQTVLATAFPDLMKAFSINATTVQWLTTGFLLVNGIMIPLSAWLSTQFNSKWLWISAMTIFAGGTILCWAAPSFAMLLSGRLIQAVGVGVAMPLLQTIMFSIFPPEQRSSAMGLVGIAVGVGPAIGPTLAGFVVDNGSWRNIFGIMIPIAFVIILLSFFFMRPVIENRRTHLDVLSLILSSIGFGSVLYGFSTVGQNGWTDSTVITALAVGVIFVAVFAVRQLTISEPFLELRVFAKGQFTVATILGAIANTAMTGAELVLPMYLQIVRGQSALISGLTLLPGAIVIALMNPITGRIVDRIGGRELSIIGLACLTLGTLPLCFLQSDTALWWIILVYAVRMLGVSMVLMPITTVGMNALDRSLIAHGTAVNNTVKQIFSSIGTALVVSIMANGTKGNMPNVRLYIKQPTLLHHLIMNANLDGYTAAFIVTAAMSFLGFLMAFLVKRSTKKA</sequence>
<comment type="subcellular location">
    <subcellularLocation>
        <location evidence="1">Cell membrane</location>
        <topology evidence="1">Multi-pass membrane protein</topology>
    </subcellularLocation>
</comment>
<dbReference type="InterPro" id="IPR011701">
    <property type="entry name" value="MFS"/>
</dbReference>
<keyword evidence="2" id="KW-0813">Transport</keyword>
<evidence type="ECO:0000256" key="2">
    <source>
        <dbReference type="ARBA" id="ARBA00022448"/>
    </source>
</evidence>
<dbReference type="InterPro" id="IPR020846">
    <property type="entry name" value="MFS_dom"/>
</dbReference>
<dbReference type="SUPFAM" id="SSF103473">
    <property type="entry name" value="MFS general substrate transporter"/>
    <property type="match status" value="1"/>
</dbReference>
<evidence type="ECO:0000256" key="1">
    <source>
        <dbReference type="ARBA" id="ARBA00004651"/>
    </source>
</evidence>
<dbReference type="InterPro" id="IPR004638">
    <property type="entry name" value="EmrB-like"/>
</dbReference>
<dbReference type="RefSeq" id="WP_042750432.1">
    <property type="nucleotide sequence ID" value="NZ_CP031198.1"/>
</dbReference>
<organism evidence="7 8">
    <name type="scientific">Levilactobacillus brevis</name>
    <name type="common">Lactobacillus brevis</name>
    <dbReference type="NCBI Taxonomy" id="1580"/>
    <lineage>
        <taxon>Bacteria</taxon>
        <taxon>Bacillati</taxon>
        <taxon>Bacillota</taxon>
        <taxon>Bacilli</taxon>
        <taxon>Lactobacillales</taxon>
        <taxon>Lactobacillaceae</taxon>
        <taxon>Levilactobacillus</taxon>
    </lineage>
</organism>